<comment type="subcellular location">
    <subcellularLocation>
        <location evidence="1">Membrane</location>
        <topology evidence="1">Multi-pass membrane protein</topology>
    </subcellularLocation>
</comment>
<feature type="transmembrane region" description="Helical" evidence="8">
    <location>
        <begin position="695"/>
        <end position="716"/>
    </location>
</feature>
<dbReference type="Pfam" id="PF14703">
    <property type="entry name" value="PHM7_cyt"/>
    <property type="match status" value="1"/>
</dbReference>
<feature type="transmembrane region" description="Helical" evidence="8">
    <location>
        <begin position="577"/>
        <end position="608"/>
    </location>
</feature>
<feature type="transmembrane region" description="Helical" evidence="8">
    <location>
        <begin position="487"/>
        <end position="512"/>
    </location>
</feature>
<accession>A0AAF0YC20</accession>
<feature type="domain" description="CSC1/OSCA1-like N-terminal transmembrane" evidence="11">
    <location>
        <begin position="21"/>
        <end position="168"/>
    </location>
</feature>
<keyword evidence="3" id="KW-0813">Transport</keyword>
<comment type="similarity">
    <text evidence="2">Belongs to the CSC1 (TC 1.A.17) family.</text>
</comment>
<keyword evidence="6 8" id="KW-0472">Membrane</keyword>
<feature type="domain" description="CSC1/OSCA1-like 7TM region" evidence="9">
    <location>
        <begin position="437"/>
        <end position="713"/>
    </location>
</feature>
<feature type="compositionally biased region" description="Basic and acidic residues" evidence="7">
    <location>
        <begin position="849"/>
        <end position="859"/>
    </location>
</feature>
<dbReference type="PANTHER" id="PTHR13018:SF143">
    <property type="entry name" value="CSC1_OSCA1-LIKE 7TM REGION DOMAIN-CONTAINING PROTEIN"/>
    <property type="match status" value="1"/>
</dbReference>
<keyword evidence="5 8" id="KW-1133">Transmembrane helix</keyword>
<feature type="transmembrane region" description="Helical" evidence="8">
    <location>
        <begin position="22"/>
        <end position="43"/>
    </location>
</feature>
<dbReference type="Pfam" id="PF02714">
    <property type="entry name" value="RSN1_7TM"/>
    <property type="match status" value="1"/>
</dbReference>
<feature type="compositionally biased region" description="Polar residues" evidence="7">
    <location>
        <begin position="821"/>
        <end position="832"/>
    </location>
</feature>
<feature type="transmembrane region" description="Helical" evidence="8">
    <location>
        <begin position="439"/>
        <end position="467"/>
    </location>
</feature>
<gene>
    <name evidence="13" type="primary">SPAC24H6.13</name>
    <name evidence="13" type="ORF">LOC62_03G004612</name>
</gene>
<evidence type="ECO:0000256" key="1">
    <source>
        <dbReference type="ARBA" id="ARBA00004141"/>
    </source>
</evidence>
<evidence type="ECO:0000256" key="4">
    <source>
        <dbReference type="ARBA" id="ARBA00022692"/>
    </source>
</evidence>
<dbReference type="EMBL" id="CP086716">
    <property type="protein sequence ID" value="WOO81084.1"/>
    <property type="molecule type" value="Genomic_DNA"/>
</dbReference>
<dbReference type="Pfam" id="PF12621">
    <property type="entry name" value="PHM7_ext"/>
    <property type="match status" value="1"/>
</dbReference>
<evidence type="ECO:0000256" key="7">
    <source>
        <dbReference type="SAM" id="MobiDB-lite"/>
    </source>
</evidence>
<protein>
    <submittedName>
        <fullName evidence="13">Purtative membrane protein</fullName>
    </submittedName>
</protein>
<dbReference type="InterPro" id="IPR032880">
    <property type="entry name" value="CSC1/OSCA1-like_N"/>
</dbReference>
<feature type="region of interest" description="Disordered" evidence="7">
    <location>
        <begin position="770"/>
        <end position="832"/>
    </location>
</feature>
<feature type="compositionally biased region" description="Acidic residues" evidence="7">
    <location>
        <begin position="779"/>
        <end position="788"/>
    </location>
</feature>
<evidence type="ECO:0000259" key="12">
    <source>
        <dbReference type="Pfam" id="PF14703"/>
    </source>
</evidence>
<evidence type="ECO:0000256" key="6">
    <source>
        <dbReference type="ARBA" id="ARBA00023136"/>
    </source>
</evidence>
<keyword evidence="4 8" id="KW-0812">Transmembrane</keyword>
<evidence type="ECO:0000259" key="10">
    <source>
        <dbReference type="Pfam" id="PF12621"/>
    </source>
</evidence>
<reference evidence="13" key="1">
    <citation type="submission" date="2023-10" db="EMBL/GenBank/DDBJ databases">
        <authorList>
            <person name="Noh H."/>
        </authorList>
    </citation>
    <scope>NUCLEOTIDE SEQUENCE</scope>
    <source>
        <strain evidence="13">DUCC4014</strain>
    </source>
</reference>
<evidence type="ECO:0000256" key="3">
    <source>
        <dbReference type="ARBA" id="ARBA00022448"/>
    </source>
</evidence>
<keyword evidence="14" id="KW-1185">Reference proteome</keyword>
<organism evidence="13 14">
    <name type="scientific">Vanrija pseudolonga</name>
    <dbReference type="NCBI Taxonomy" id="143232"/>
    <lineage>
        <taxon>Eukaryota</taxon>
        <taxon>Fungi</taxon>
        <taxon>Dikarya</taxon>
        <taxon>Basidiomycota</taxon>
        <taxon>Agaricomycotina</taxon>
        <taxon>Tremellomycetes</taxon>
        <taxon>Trichosporonales</taxon>
        <taxon>Trichosporonaceae</taxon>
        <taxon>Vanrija</taxon>
    </lineage>
</organism>
<feature type="domain" description="CSC1/OSCA1-like cytosolic" evidence="12">
    <location>
        <begin position="193"/>
        <end position="426"/>
    </location>
</feature>
<dbReference type="Proteomes" id="UP000827549">
    <property type="component" value="Chromosome 3"/>
</dbReference>
<proteinExistence type="inferred from homology"/>
<dbReference type="GO" id="GO:0005227">
    <property type="term" value="F:calcium-activated cation channel activity"/>
    <property type="evidence" value="ECO:0007669"/>
    <property type="project" value="InterPro"/>
</dbReference>
<dbReference type="RefSeq" id="XP_062627116.1">
    <property type="nucleotide sequence ID" value="XM_062771132.1"/>
</dbReference>
<dbReference type="GeneID" id="87807850"/>
<dbReference type="GO" id="GO:0005886">
    <property type="term" value="C:plasma membrane"/>
    <property type="evidence" value="ECO:0007669"/>
    <property type="project" value="TreeGrafter"/>
</dbReference>
<feature type="domain" description="10TM putative phosphate transporter extracellular tail" evidence="10">
    <location>
        <begin position="952"/>
        <end position="1013"/>
    </location>
</feature>
<dbReference type="AlphaFoldDB" id="A0AAF0YC20"/>
<feature type="transmembrane region" description="Helical" evidence="8">
    <location>
        <begin position="148"/>
        <end position="168"/>
    </location>
</feature>
<dbReference type="Pfam" id="PF13967">
    <property type="entry name" value="RSN1_TM"/>
    <property type="match status" value="1"/>
</dbReference>
<evidence type="ECO:0000256" key="2">
    <source>
        <dbReference type="ARBA" id="ARBA00007779"/>
    </source>
</evidence>
<feature type="transmembrane region" description="Helical" evidence="8">
    <location>
        <begin position="96"/>
        <end position="119"/>
    </location>
</feature>
<sequence length="1029" mass="114676">MSDNNGKGNISEPAKSATTQSFITSLVTNLVIAGVELILFLALRRLIRGVYEPRTYIPPRKEQSPPIGKNLLAPFWKIYKADPKDILRKNGVDPYVFVRFLWMLTKIMIPIWGVSWLILFPADAAGHTQGKSGLDMFTSGNILNLDRWWAHLWLAYLFNGWIMYNIWVEMKHWLQVRQDYLVSSKHSRLAQASTVLVTGIPPHLMDEEKLEQLYSYLPGGVKRIWLNRNLKDMPKIYDRRLKACKVLESAQVSLIKSAQKRHNKAQEEVTKLEKKGKPIPGKIHRAATMYADESEEGIRIGELLVPREQRPKHRIKPNWAPFGLGFLGIGQKVPLTDIEQDAIDWARQEIVQTTQQLTYERERLAQDIDTPGNSADETYPPLSSAFIHFNQQIAAHMAQQCLANSKPYTMNRRFIEQSPKNVIWSNMSLSDYEVNVRTVISYAITIGLLIAYAPMTVFVGSLSSVATLTEKFKWMAWIGGDDFGKKLLQGVICGILPPVLLAVLLMLVPIILRQLAKHQGMVSKTEVELSLMTRFFLFLVINKFIILTLSSGLVASIQDIANNPASIATTLSKQLPMASTLFITILLTQFTGTLGTLLMPVSVALYYVRVILGGGTPRSVFNSRYKLPSMQWGTSFPNITVYGVIMFSYMMISPVINGFGAAFFAMSFFIYKYLLLYVDDQSTAEDTGGLFFPKAITHLFVGLYIQEVCLTALMFLARGPPPARKAAAVPQGAMMVVLIAITVACNYVLNVAYDPLKTSLPLSLAHKSYGMSNSKEGDTESVDTDDDDPRLSTSKRPLNPVPPGLSSPEKSLVDYPARPSRNGSTTTFSSGADKSDVFVDASSFNDDVKYNPYDHDWETGKQSLDVPRPAFSQNGSRGPSRASSKASLPLETVPIPLKENGDGDVELGIMDSKGDYYDPSQHGEEEEEEKEDPYFAQPGGPGVLRGLRDDGQDPAAFFHPASKDPQPIIWLPKDTLGLTVVELEENHAMGIRSTSKNAKMTEEAKIQVYGPQPDDHEDDKVLWDMAVAV</sequence>
<dbReference type="PANTHER" id="PTHR13018">
    <property type="entry name" value="PROBABLE MEMBRANE PROTEIN DUF221-RELATED"/>
    <property type="match status" value="1"/>
</dbReference>
<evidence type="ECO:0000313" key="14">
    <source>
        <dbReference type="Proteomes" id="UP000827549"/>
    </source>
</evidence>
<feature type="region of interest" description="Disordered" evidence="7">
    <location>
        <begin position="849"/>
        <end position="941"/>
    </location>
</feature>
<feature type="transmembrane region" description="Helical" evidence="8">
    <location>
        <begin position="655"/>
        <end position="675"/>
    </location>
</feature>
<evidence type="ECO:0000313" key="13">
    <source>
        <dbReference type="EMBL" id="WOO81084.1"/>
    </source>
</evidence>
<dbReference type="InterPro" id="IPR027815">
    <property type="entry name" value="CSC1/OSCA1-like_cyt"/>
</dbReference>
<dbReference type="InterPro" id="IPR045122">
    <property type="entry name" value="Csc1-like"/>
</dbReference>
<evidence type="ECO:0000256" key="5">
    <source>
        <dbReference type="ARBA" id="ARBA00022989"/>
    </source>
</evidence>
<feature type="transmembrane region" description="Helical" evidence="8">
    <location>
        <begin position="533"/>
        <end position="557"/>
    </location>
</feature>
<evidence type="ECO:0000259" key="9">
    <source>
        <dbReference type="Pfam" id="PF02714"/>
    </source>
</evidence>
<name>A0AAF0YC20_9TREE</name>
<evidence type="ECO:0000256" key="8">
    <source>
        <dbReference type="SAM" id="Phobius"/>
    </source>
</evidence>
<feature type="transmembrane region" description="Helical" evidence="8">
    <location>
        <begin position="728"/>
        <end position="749"/>
    </location>
</feature>
<evidence type="ECO:0000259" key="11">
    <source>
        <dbReference type="Pfam" id="PF13967"/>
    </source>
</evidence>
<dbReference type="InterPro" id="IPR003864">
    <property type="entry name" value="CSC1/OSCA1-like_7TM"/>
</dbReference>
<dbReference type="InterPro" id="IPR022257">
    <property type="entry name" value="PHM7_ext"/>
</dbReference>
<feature type="compositionally biased region" description="Polar residues" evidence="7">
    <location>
        <begin position="871"/>
        <end position="886"/>
    </location>
</feature>